<organism evidence="2 3">
    <name type="scientific">Coccomyxa viridis</name>
    <dbReference type="NCBI Taxonomy" id="1274662"/>
    <lineage>
        <taxon>Eukaryota</taxon>
        <taxon>Viridiplantae</taxon>
        <taxon>Chlorophyta</taxon>
        <taxon>core chlorophytes</taxon>
        <taxon>Trebouxiophyceae</taxon>
        <taxon>Trebouxiophyceae incertae sedis</taxon>
        <taxon>Coccomyxaceae</taxon>
        <taxon>Coccomyxa</taxon>
    </lineage>
</organism>
<dbReference type="Pfam" id="PF04134">
    <property type="entry name" value="DCC1-like"/>
    <property type="match status" value="1"/>
</dbReference>
<accession>A0AAV1HU15</accession>
<dbReference type="Proteomes" id="UP001314263">
    <property type="component" value="Unassembled WGS sequence"/>
</dbReference>
<dbReference type="InterPro" id="IPR044691">
    <property type="entry name" value="DCC1_Trx"/>
</dbReference>
<gene>
    <name evidence="2" type="ORF">CVIRNUC_001588</name>
</gene>
<evidence type="ECO:0000313" key="3">
    <source>
        <dbReference type="Proteomes" id="UP001314263"/>
    </source>
</evidence>
<dbReference type="GO" id="GO:0015035">
    <property type="term" value="F:protein-disulfide reductase activity"/>
    <property type="evidence" value="ECO:0007669"/>
    <property type="project" value="InterPro"/>
</dbReference>
<comment type="caution">
    <text evidence="2">The sequence shown here is derived from an EMBL/GenBank/DDBJ whole genome shotgun (WGS) entry which is preliminary data.</text>
</comment>
<dbReference type="InterPro" id="IPR007263">
    <property type="entry name" value="DCC1-like"/>
</dbReference>
<dbReference type="PANTHER" id="PTHR34290:SF2">
    <property type="entry name" value="OS04G0668800 PROTEIN"/>
    <property type="match status" value="1"/>
</dbReference>
<feature type="region of interest" description="Disordered" evidence="1">
    <location>
        <begin position="42"/>
        <end position="64"/>
    </location>
</feature>
<evidence type="ECO:0000313" key="2">
    <source>
        <dbReference type="EMBL" id="CAK0744985.1"/>
    </source>
</evidence>
<evidence type="ECO:0000256" key="1">
    <source>
        <dbReference type="SAM" id="MobiDB-lite"/>
    </source>
</evidence>
<proteinExistence type="predicted"/>
<dbReference type="PANTHER" id="PTHR34290">
    <property type="entry name" value="SI:CH73-390P7.2"/>
    <property type="match status" value="1"/>
</dbReference>
<protein>
    <recommendedName>
        <fullName evidence="4">Thiol-disulfide oxidoreductase DCC</fullName>
    </recommendedName>
</protein>
<reference evidence="2 3" key="1">
    <citation type="submission" date="2023-10" db="EMBL/GenBank/DDBJ databases">
        <authorList>
            <person name="Maclean D."/>
            <person name="Macfadyen A."/>
        </authorList>
    </citation>
    <scope>NUCLEOTIDE SEQUENCE [LARGE SCALE GENOMIC DNA]</scope>
</reference>
<sequence length="201" mass="22497">MTTVPMMKLPSYLQPFSGKLARPLRSHGPQTNANKLQRLCVTTSASSTKTQTSTEAGQAEHAKAGQQRNINWEIKMLYDGGCPLCMREVNMLKRRDAGVNKIAFVDIDTPEYTPAQNAGISYEQGMANIHGILPDGRVVTNVEVFRRLYEAVGLGWVYAITKNPVIGRVAEWVYGIWAKFRLPITGRPDLDVIMREKKTCR</sequence>
<feature type="compositionally biased region" description="Low complexity" evidence="1">
    <location>
        <begin position="42"/>
        <end position="54"/>
    </location>
</feature>
<dbReference type="AlphaFoldDB" id="A0AAV1HU15"/>
<keyword evidence="3" id="KW-1185">Reference proteome</keyword>
<evidence type="ECO:0008006" key="4">
    <source>
        <dbReference type="Google" id="ProtNLM"/>
    </source>
</evidence>
<name>A0AAV1HU15_9CHLO</name>
<dbReference type="EMBL" id="CAUYUE010000002">
    <property type="protein sequence ID" value="CAK0744985.1"/>
    <property type="molecule type" value="Genomic_DNA"/>
</dbReference>